<dbReference type="InterPro" id="IPR007197">
    <property type="entry name" value="rSAM"/>
</dbReference>
<dbReference type="GeneID" id="93876063"/>
<dbReference type="InterPro" id="IPR038135">
    <property type="entry name" value="Methylthiotransferase_N_sf"/>
</dbReference>
<evidence type="ECO:0000256" key="7">
    <source>
        <dbReference type="ARBA" id="ARBA00023014"/>
    </source>
</evidence>
<dbReference type="InterPro" id="IPR005839">
    <property type="entry name" value="Methylthiotransferase"/>
</dbReference>
<gene>
    <name evidence="10" type="ordered locus">TPASS_0269</name>
</gene>
<dbReference type="PATRIC" id="fig|455434.6.peg.274"/>
<dbReference type="Gene3D" id="3.40.50.12160">
    <property type="entry name" value="Methylthiotransferase, N-terminal domain"/>
    <property type="match status" value="1"/>
</dbReference>
<dbReference type="SFLD" id="SFLDG01061">
    <property type="entry name" value="methylthiotransferase"/>
    <property type="match status" value="1"/>
</dbReference>
<evidence type="ECO:0000256" key="6">
    <source>
        <dbReference type="ARBA" id="ARBA00023004"/>
    </source>
</evidence>
<dbReference type="SUPFAM" id="SSF102114">
    <property type="entry name" value="Radical SAM enzymes"/>
    <property type="match status" value="1"/>
</dbReference>
<evidence type="ECO:0000256" key="1">
    <source>
        <dbReference type="ARBA" id="ARBA00001966"/>
    </source>
</evidence>
<organism evidence="10 11">
    <name type="scientific">Treponema pallidum subsp. pallidum (strain SS14)</name>
    <dbReference type="NCBI Taxonomy" id="455434"/>
    <lineage>
        <taxon>Bacteria</taxon>
        <taxon>Pseudomonadati</taxon>
        <taxon>Spirochaetota</taxon>
        <taxon>Spirochaetia</taxon>
        <taxon>Spirochaetales</taxon>
        <taxon>Treponemataceae</taxon>
        <taxon>Treponema</taxon>
    </lineage>
</organism>
<evidence type="ECO:0000259" key="8">
    <source>
        <dbReference type="PROSITE" id="PS51449"/>
    </source>
</evidence>
<evidence type="ECO:0000256" key="3">
    <source>
        <dbReference type="ARBA" id="ARBA00022679"/>
    </source>
</evidence>
<dbReference type="PANTHER" id="PTHR11918">
    <property type="entry name" value="RADICAL SAM PROTEINS"/>
    <property type="match status" value="1"/>
</dbReference>
<dbReference type="EMBL" id="CP000805">
    <property type="protein sequence ID" value="ACD70696.1"/>
    <property type="molecule type" value="Genomic_DNA"/>
</dbReference>
<dbReference type="SMR" id="A0A0H3BIT1"/>
<keyword evidence="2" id="KW-0004">4Fe-4S</keyword>
<dbReference type="InterPro" id="IPR006638">
    <property type="entry name" value="Elp3/MiaA/NifB-like_rSAM"/>
</dbReference>
<name>A0A0H3BIT1_TREPS</name>
<evidence type="ECO:0000256" key="2">
    <source>
        <dbReference type="ARBA" id="ARBA00022485"/>
    </source>
</evidence>
<keyword evidence="6" id="KW-0408">Iron</keyword>
<dbReference type="Pfam" id="PF00919">
    <property type="entry name" value="UPF0004"/>
    <property type="match status" value="1"/>
</dbReference>
<keyword evidence="4" id="KW-0949">S-adenosyl-L-methionine</keyword>
<dbReference type="InterPro" id="IPR058240">
    <property type="entry name" value="rSAM_sf"/>
</dbReference>
<keyword evidence="3" id="KW-0808">Transferase</keyword>
<accession>A0A0H3BIT1</accession>
<evidence type="ECO:0000313" key="10">
    <source>
        <dbReference type="EMBL" id="ACD70696.1"/>
    </source>
</evidence>
<dbReference type="InterPro" id="IPR013848">
    <property type="entry name" value="Methylthiotransferase_N"/>
</dbReference>
<evidence type="ECO:0000256" key="5">
    <source>
        <dbReference type="ARBA" id="ARBA00022723"/>
    </source>
</evidence>
<evidence type="ECO:0000256" key="4">
    <source>
        <dbReference type="ARBA" id="ARBA00022691"/>
    </source>
</evidence>
<feature type="domain" description="MTTase N-terminal" evidence="8">
    <location>
        <begin position="2"/>
        <end position="120"/>
    </location>
</feature>
<dbReference type="GO" id="GO:0035598">
    <property type="term" value="F:tRNA (N(6)-L-threonylcarbamoyladenosine(37)-C(2))-methylthiotransferase activity"/>
    <property type="evidence" value="ECO:0007669"/>
    <property type="project" value="TreeGrafter"/>
</dbReference>
<keyword evidence="5" id="KW-0479">Metal-binding</keyword>
<dbReference type="GO" id="GO:0046872">
    <property type="term" value="F:metal ion binding"/>
    <property type="evidence" value="ECO:0007669"/>
    <property type="project" value="UniProtKB-KW"/>
</dbReference>
<dbReference type="SFLD" id="SFLDS00029">
    <property type="entry name" value="Radical_SAM"/>
    <property type="match status" value="1"/>
</dbReference>
<feature type="domain" description="Radical SAM core" evidence="9">
    <location>
        <begin position="199"/>
        <end position="425"/>
    </location>
</feature>
<dbReference type="CDD" id="cd01335">
    <property type="entry name" value="Radical_SAM"/>
    <property type="match status" value="1"/>
</dbReference>
<reference evidence="10 11" key="1">
    <citation type="journal article" date="2008" name="BMC Microbiol.">
        <title>Complete genome sequence of Treponema pallidum ssp. pallidum strain SS14 determined with oligonucleotide arrays.</title>
        <authorList>
            <person name="Matejkova P."/>
            <person name="Strouhal M."/>
            <person name="Smajs D."/>
            <person name="Norris S.J."/>
            <person name="Palzkill T."/>
            <person name="Petrosino J.F."/>
            <person name="Sodergren E."/>
            <person name="Norton J.E."/>
            <person name="Singh J."/>
            <person name="Richmond T.A."/>
            <person name="Molla M.N."/>
            <person name="Albert T.J."/>
            <person name="Weinstock G.M."/>
        </authorList>
    </citation>
    <scope>NUCLEOTIDE SEQUENCE [LARGE SCALE GENOMIC DNA]</scope>
    <source>
        <strain evidence="10 11">SS14</strain>
    </source>
</reference>
<dbReference type="Gene3D" id="3.80.30.20">
    <property type="entry name" value="tm_1862 like domain"/>
    <property type="match status" value="1"/>
</dbReference>
<dbReference type="InterPro" id="IPR020612">
    <property type="entry name" value="Methylthiotransferase_CS"/>
</dbReference>
<dbReference type="SFLD" id="SFLDG01082">
    <property type="entry name" value="B12-binding_domain_containing"/>
    <property type="match status" value="1"/>
</dbReference>
<dbReference type="InterPro" id="IPR006467">
    <property type="entry name" value="MiaB-like_bact"/>
</dbReference>
<sequence length="482" mass="53173">MFSVRIETLGCRLNHVESESLAALFLQEGFAVCRGNTSTAPVVLCVINTCTVTSKAEQKARRLVRLLLRTYPTAIALVTGCYAQLEPASLEAMDDRVLAFPGKQKDALSLLPSCLRALLVQRGPAPIDQYVCGMRALLASLKKKIISLELTSEFPSQTHMPTRNALPQLTGVPHAPRVSVSSFSEPTAVPRFALYAPRFLFHSRASIKVQDGCNSGCAFCRIRFARGRAVSLETHEVIGRVQALEARGMSEVVLTGVNLSQYRSGSIDFAGLLELIVQETHTIHIRISSLYPESVTSAFLRAIAHTRVSPHFHLSVQSGSDRVLRRMRRAYTRADIYQAVSDLRSVREEPFLGCDIIVGFPGETEEDFADTQRMCKTLRFAGIHVFPFSARPGTEAFAMDAKVPQRIAGERVAAMQQLAEKNYRAYLEYWNGRELCAVVEQSVARVLTENYLSLPIIERGGVAASAGSHVRIRVHNEGAILL</sequence>
<dbReference type="PROSITE" id="PS51918">
    <property type="entry name" value="RADICAL_SAM"/>
    <property type="match status" value="1"/>
</dbReference>
<dbReference type="KEGG" id="tpp:TPASS_0269"/>
<dbReference type="PROSITE" id="PS01278">
    <property type="entry name" value="MTTASE_RADICAL"/>
    <property type="match status" value="1"/>
</dbReference>
<proteinExistence type="predicted"/>
<protein>
    <submittedName>
        <fullName evidence="10">Uncharacterized protein</fullName>
    </submittedName>
</protein>
<dbReference type="NCBIfam" id="TIGR01579">
    <property type="entry name" value="MiaB-like-C"/>
    <property type="match status" value="1"/>
</dbReference>
<comment type="cofactor">
    <cofactor evidence="1">
        <name>[4Fe-4S] cluster</name>
        <dbReference type="ChEBI" id="CHEBI:49883"/>
    </cofactor>
</comment>
<dbReference type="AlphaFoldDB" id="A0A0H3BIT1"/>
<evidence type="ECO:0000259" key="9">
    <source>
        <dbReference type="PROSITE" id="PS51918"/>
    </source>
</evidence>
<dbReference type="Pfam" id="PF04055">
    <property type="entry name" value="Radical_SAM"/>
    <property type="match status" value="1"/>
</dbReference>
<evidence type="ECO:0000313" key="11">
    <source>
        <dbReference type="Proteomes" id="UP000001202"/>
    </source>
</evidence>
<dbReference type="GO" id="GO:0051539">
    <property type="term" value="F:4 iron, 4 sulfur cluster binding"/>
    <property type="evidence" value="ECO:0007669"/>
    <property type="project" value="UniProtKB-KW"/>
</dbReference>
<dbReference type="PROSITE" id="PS51449">
    <property type="entry name" value="MTTASE_N"/>
    <property type="match status" value="1"/>
</dbReference>
<dbReference type="InterPro" id="IPR023404">
    <property type="entry name" value="rSAM_horseshoe"/>
</dbReference>
<keyword evidence="7" id="KW-0411">Iron-sulfur</keyword>
<dbReference type="Proteomes" id="UP000001202">
    <property type="component" value="Chromosome"/>
</dbReference>
<dbReference type="PANTHER" id="PTHR11918:SF45">
    <property type="entry name" value="THREONYLCARBAMOYLADENOSINE TRNA METHYLTHIOTRANSFERASE"/>
    <property type="match status" value="1"/>
</dbReference>
<dbReference type="SMART" id="SM00729">
    <property type="entry name" value="Elp3"/>
    <property type="match status" value="1"/>
</dbReference>
<dbReference type="RefSeq" id="WP_010881718.1">
    <property type="nucleotide sequence ID" value="NC_010741.1"/>
</dbReference>